<evidence type="ECO:0000256" key="1">
    <source>
        <dbReference type="SAM" id="Phobius"/>
    </source>
</evidence>
<evidence type="ECO:0008006" key="4">
    <source>
        <dbReference type="Google" id="ProtNLM"/>
    </source>
</evidence>
<sequence>MVDANNNLGNNKDRNVKDINMTKEPPFWQPAVLMFSRLSGWIVGPIILAIFLGKWLDKRYDTEPWLFLGCVGLAFVISMVGLVKDAFVEMDKLSRDEKNKK</sequence>
<accession>A0A1F5SPN7</accession>
<name>A0A1F5SPN7_9BACT</name>
<organism evidence="2 3">
    <name type="scientific">Candidatus Falkowbacteria bacterium RIFOXYA2_FULL_47_9</name>
    <dbReference type="NCBI Taxonomy" id="1797995"/>
    <lineage>
        <taxon>Bacteria</taxon>
        <taxon>Candidatus Falkowiibacteriota</taxon>
    </lineage>
</organism>
<keyword evidence="1" id="KW-0812">Transmembrane</keyword>
<evidence type="ECO:0000313" key="3">
    <source>
        <dbReference type="Proteomes" id="UP000178925"/>
    </source>
</evidence>
<keyword evidence="1" id="KW-0472">Membrane</keyword>
<feature type="transmembrane region" description="Helical" evidence="1">
    <location>
        <begin position="65"/>
        <end position="83"/>
    </location>
</feature>
<proteinExistence type="predicted"/>
<evidence type="ECO:0000313" key="2">
    <source>
        <dbReference type="EMBL" id="OGF28678.1"/>
    </source>
</evidence>
<feature type="transmembrane region" description="Helical" evidence="1">
    <location>
        <begin position="31"/>
        <end position="53"/>
    </location>
</feature>
<protein>
    <recommendedName>
        <fullName evidence="4">AtpZ/AtpI family protein</fullName>
    </recommendedName>
</protein>
<dbReference type="AlphaFoldDB" id="A0A1F5SPN7"/>
<comment type="caution">
    <text evidence="2">The sequence shown here is derived from an EMBL/GenBank/DDBJ whole genome shotgun (WGS) entry which is preliminary data.</text>
</comment>
<keyword evidence="1" id="KW-1133">Transmembrane helix</keyword>
<dbReference type="Proteomes" id="UP000178925">
    <property type="component" value="Unassembled WGS sequence"/>
</dbReference>
<reference evidence="2 3" key="1">
    <citation type="journal article" date="2016" name="Nat. Commun.">
        <title>Thousands of microbial genomes shed light on interconnected biogeochemical processes in an aquifer system.</title>
        <authorList>
            <person name="Anantharaman K."/>
            <person name="Brown C.T."/>
            <person name="Hug L.A."/>
            <person name="Sharon I."/>
            <person name="Castelle C.J."/>
            <person name="Probst A.J."/>
            <person name="Thomas B.C."/>
            <person name="Singh A."/>
            <person name="Wilkins M.J."/>
            <person name="Karaoz U."/>
            <person name="Brodie E.L."/>
            <person name="Williams K.H."/>
            <person name="Hubbard S.S."/>
            <person name="Banfield J.F."/>
        </authorList>
    </citation>
    <scope>NUCLEOTIDE SEQUENCE [LARGE SCALE GENOMIC DNA]</scope>
</reference>
<dbReference type="InterPro" id="IPR032820">
    <property type="entry name" value="ATPase_put"/>
</dbReference>
<gene>
    <name evidence="2" type="ORF">A2242_00305</name>
</gene>
<dbReference type="Pfam" id="PF09527">
    <property type="entry name" value="ATPase_gene1"/>
    <property type="match status" value="1"/>
</dbReference>
<dbReference type="EMBL" id="MFGC01000007">
    <property type="protein sequence ID" value="OGF28678.1"/>
    <property type="molecule type" value="Genomic_DNA"/>
</dbReference>